<accession>A0ABR8LSU6</accession>
<evidence type="ECO:0000313" key="1">
    <source>
        <dbReference type="EMBL" id="MBD3862606.1"/>
    </source>
</evidence>
<proteinExistence type="predicted"/>
<gene>
    <name evidence="1" type="ORF">IEG06_04020</name>
</gene>
<dbReference type="InterPro" id="IPR046525">
    <property type="entry name" value="DUF6702"/>
</dbReference>
<comment type="caution">
    <text evidence="1">The sequence shown here is derived from an EMBL/GenBank/DDBJ whole genome shotgun (WGS) entry which is preliminary data.</text>
</comment>
<protein>
    <submittedName>
        <fullName evidence="1">Peptidase E</fullName>
    </submittedName>
</protein>
<dbReference type="Proteomes" id="UP000627521">
    <property type="component" value="Unassembled WGS sequence"/>
</dbReference>
<reference evidence="1 2" key="1">
    <citation type="submission" date="2020-09" db="EMBL/GenBank/DDBJ databases">
        <title>Bacillus nautilus sp. nov., Chryseoglobus crepusculi sp. nov, and Psychrobacter noctis sp. nov., isolated from deep-sea sponges from the equatorial Atlantic.</title>
        <authorList>
            <person name="Stennett H.L."/>
            <person name="Williams S.E."/>
        </authorList>
    </citation>
    <scope>NUCLEOTIDE SEQUENCE [LARGE SCALE GENOMIC DNA]</scope>
    <source>
        <strain evidence="1 2">28M-24</strain>
    </source>
</reference>
<keyword evidence="2" id="KW-1185">Reference proteome</keyword>
<dbReference type="Pfam" id="PF20420">
    <property type="entry name" value="DUF6702"/>
    <property type="match status" value="1"/>
</dbReference>
<dbReference type="EMBL" id="JACXXH010000002">
    <property type="protein sequence ID" value="MBD3862606.1"/>
    <property type="molecule type" value="Genomic_DNA"/>
</dbReference>
<organism evidence="1 2">
    <name type="scientific">Olleya marilimosa</name>
    <dbReference type="NCBI Taxonomy" id="272164"/>
    <lineage>
        <taxon>Bacteria</taxon>
        <taxon>Pseudomonadati</taxon>
        <taxon>Bacteroidota</taxon>
        <taxon>Flavobacteriia</taxon>
        <taxon>Flavobacteriales</taxon>
        <taxon>Flavobacteriaceae</taxon>
    </lineage>
</organism>
<sequence length="166" mass="19686">MKKIKQLLFIIAFALFSFTSVHKYYVSITQIEYVKEKQSLQIISRIFVDDFEKLIRNRYDSNITLNNNEDEVIIDQYVKKYLLEKIDISINGQPKAISFIGKKYDDDIMYCYLEIENIASIKSFEIKNKVLFDLFDDQKNIVRTNINDKNKTFVLIPEKDKGLLNF</sequence>
<name>A0ABR8LSU6_9FLAO</name>
<evidence type="ECO:0000313" key="2">
    <source>
        <dbReference type="Proteomes" id="UP000627521"/>
    </source>
</evidence>
<dbReference type="RefSeq" id="WP_191099158.1">
    <property type="nucleotide sequence ID" value="NZ_JACXXF010000002.1"/>
</dbReference>